<evidence type="ECO:0000313" key="7">
    <source>
        <dbReference type="Proteomes" id="UP001162131"/>
    </source>
</evidence>
<dbReference type="InterPro" id="IPR025660">
    <property type="entry name" value="Pept_his_AS"/>
</dbReference>
<evidence type="ECO:0000256" key="3">
    <source>
        <dbReference type="ARBA" id="ARBA00023157"/>
    </source>
</evidence>
<evidence type="ECO:0000256" key="1">
    <source>
        <dbReference type="ARBA" id="ARBA00008455"/>
    </source>
</evidence>
<dbReference type="PANTHER" id="PTHR12411">
    <property type="entry name" value="CYSTEINE PROTEASE FAMILY C1-RELATED"/>
    <property type="match status" value="1"/>
</dbReference>
<feature type="chain" id="PRO_5043684142" description="Peptidase C1A papain C-terminal domain-containing protein" evidence="4">
    <location>
        <begin position="21"/>
        <end position="299"/>
    </location>
</feature>
<dbReference type="Proteomes" id="UP001162131">
    <property type="component" value="Unassembled WGS sequence"/>
</dbReference>
<dbReference type="PROSITE" id="PS00139">
    <property type="entry name" value="THIOL_PROTEASE_CYS"/>
    <property type="match status" value="1"/>
</dbReference>
<dbReference type="SUPFAM" id="SSF54001">
    <property type="entry name" value="Cysteine proteinases"/>
    <property type="match status" value="1"/>
</dbReference>
<dbReference type="InterPro" id="IPR000169">
    <property type="entry name" value="Pept_cys_AS"/>
</dbReference>
<accession>A0AAU9IP80</accession>
<dbReference type="InterPro" id="IPR025661">
    <property type="entry name" value="Pept_asp_AS"/>
</dbReference>
<keyword evidence="7" id="KW-1185">Reference proteome</keyword>
<dbReference type="InterPro" id="IPR038765">
    <property type="entry name" value="Papain-like_cys_pep_sf"/>
</dbReference>
<comment type="caution">
    <text evidence="6">The sequence shown here is derived from an EMBL/GenBank/DDBJ whole genome shotgun (WGS) entry which is preliminary data.</text>
</comment>
<reference evidence="6" key="1">
    <citation type="submission" date="2021-09" db="EMBL/GenBank/DDBJ databases">
        <authorList>
            <consortium name="AG Swart"/>
            <person name="Singh M."/>
            <person name="Singh A."/>
            <person name="Seah K."/>
            <person name="Emmerich C."/>
        </authorList>
    </citation>
    <scope>NUCLEOTIDE SEQUENCE</scope>
    <source>
        <strain evidence="6">ATCC30299</strain>
    </source>
</reference>
<dbReference type="InterPro" id="IPR000668">
    <property type="entry name" value="Peptidase_C1A_C"/>
</dbReference>
<gene>
    <name evidence="6" type="ORF">BSTOLATCC_MIC9780</name>
</gene>
<dbReference type="EMBL" id="CAJZBQ010000011">
    <property type="protein sequence ID" value="CAG9313979.1"/>
    <property type="molecule type" value="Genomic_DNA"/>
</dbReference>
<dbReference type="Gene3D" id="3.90.70.10">
    <property type="entry name" value="Cysteine proteinases"/>
    <property type="match status" value="1"/>
</dbReference>
<keyword evidence="3" id="KW-1015">Disulfide bond</keyword>
<evidence type="ECO:0000256" key="2">
    <source>
        <dbReference type="ARBA" id="ARBA00023145"/>
    </source>
</evidence>
<dbReference type="GO" id="GO:0008234">
    <property type="term" value="F:cysteine-type peptidase activity"/>
    <property type="evidence" value="ECO:0007669"/>
    <property type="project" value="InterPro"/>
</dbReference>
<dbReference type="CDD" id="cd02620">
    <property type="entry name" value="Peptidase_C1A_CathepsinB"/>
    <property type="match status" value="1"/>
</dbReference>
<keyword evidence="2" id="KW-0865">Zymogen</keyword>
<name>A0AAU9IP80_9CILI</name>
<evidence type="ECO:0000256" key="4">
    <source>
        <dbReference type="SAM" id="SignalP"/>
    </source>
</evidence>
<dbReference type="PRINTS" id="PR00705">
    <property type="entry name" value="PAPAIN"/>
</dbReference>
<organism evidence="6 7">
    <name type="scientific">Blepharisma stoltei</name>
    <dbReference type="NCBI Taxonomy" id="1481888"/>
    <lineage>
        <taxon>Eukaryota</taxon>
        <taxon>Sar</taxon>
        <taxon>Alveolata</taxon>
        <taxon>Ciliophora</taxon>
        <taxon>Postciliodesmatophora</taxon>
        <taxon>Heterotrichea</taxon>
        <taxon>Heterotrichida</taxon>
        <taxon>Blepharismidae</taxon>
        <taxon>Blepharisma</taxon>
    </lineage>
</organism>
<keyword evidence="4" id="KW-0732">Signal</keyword>
<dbReference type="GO" id="GO:0006508">
    <property type="term" value="P:proteolysis"/>
    <property type="evidence" value="ECO:0007669"/>
    <property type="project" value="InterPro"/>
</dbReference>
<feature type="domain" description="Peptidase C1A papain C-terminal" evidence="5">
    <location>
        <begin position="85"/>
        <end position="298"/>
    </location>
</feature>
<dbReference type="PROSITE" id="PS00640">
    <property type="entry name" value="THIOL_PROTEASE_ASN"/>
    <property type="match status" value="1"/>
</dbReference>
<evidence type="ECO:0000259" key="5">
    <source>
        <dbReference type="SMART" id="SM00645"/>
    </source>
</evidence>
<sequence length="299" mass="32277">MKYFAFAALIVLALSGPAIELKDSDLVCPQEMIDEINSIQDSWTASSEWVGQMTVAEAKLKASSISRPREFPEKDWGALINYFSAPASFDSRQQWPGCVHPILNQEQCGSCWAFGASEALSDRLCIATNGTVNVTLSPQYLVSCDSQNYGCNGGYADLAWRFMKDTGVPTYSCVPYIAADGTCPTKCADGSALQFYKATSVNTYSGPSSIQAAILAGGPVEVTFQVYKDFMSYSGGIYKHTKGEFVGNHCVKIIGWGNQSGTNYWIVANSWGTSWGLQGFFWIAFGQCGIDSQGVAGSA</sequence>
<dbReference type="PROSITE" id="PS00639">
    <property type="entry name" value="THIOL_PROTEASE_HIS"/>
    <property type="match status" value="1"/>
</dbReference>
<proteinExistence type="inferred from homology"/>
<dbReference type="Pfam" id="PF00112">
    <property type="entry name" value="Peptidase_C1"/>
    <property type="match status" value="1"/>
</dbReference>
<evidence type="ECO:0000313" key="6">
    <source>
        <dbReference type="EMBL" id="CAG9313979.1"/>
    </source>
</evidence>
<dbReference type="SMART" id="SM00645">
    <property type="entry name" value="Pept_C1"/>
    <property type="match status" value="1"/>
</dbReference>
<protein>
    <recommendedName>
        <fullName evidence="5">Peptidase C1A papain C-terminal domain-containing protein</fullName>
    </recommendedName>
</protein>
<comment type="similarity">
    <text evidence="1">Belongs to the peptidase C1 family.</text>
</comment>
<feature type="signal peptide" evidence="4">
    <location>
        <begin position="1"/>
        <end position="20"/>
    </location>
</feature>
<dbReference type="InterPro" id="IPR013128">
    <property type="entry name" value="Peptidase_C1A"/>
</dbReference>
<dbReference type="AlphaFoldDB" id="A0AAU9IP80"/>